<organism evidence="1 2">
    <name type="scientific">Cyanidiococcus yangmingshanensis</name>
    <dbReference type="NCBI Taxonomy" id="2690220"/>
    <lineage>
        <taxon>Eukaryota</taxon>
        <taxon>Rhodophyta</taxon>
        <taxon>Bangiophyceae</taxon>
        <taxon>Cyanidiales</taxon>
        <taxon>Cyanidiaceae</taxon>
        <taxon>Cyanidiococcus</taxon>
    </lineage>
</organism>
<dbReference type="EMBL" id="VWRR01000004">
    <property type="protein sequence ID" value="KAF6004071.1"/>
    <property type="molecule type" value="Genomic_DNA"/>
</dbReference>
<name>A0A7J7IP14_9RHOD</name>
<proteinExistence type="predicted"/>
<dbReference type="Proteomes" id="UP000530660">
    <property type="component" value="Unassembled WGS sequence"/>
</dbReference>
<dbReference type="AlphaFoldDB" id="A0A7J7IP14"/>
<accession>A0A7J7IP14</accession>
<keyword evidence="2" id="KW-1185">Reference proteome</keyword>
<gene>
    <name evidence="1" type="ORF">F1559_001122</name>
</gene>
<reference evidence="1 2" key="1">
    <citation type="journal article" date="2020" name="J. Phycol.">
        <title>Comparative genome analysis reveals Cyanidiococcus gen. nov., a new extremophilic red algal genus sister to Cyanidioschyzon (Cyanidioschyzonaceae, Rhodophyta).</title>
        <authorList>
            <person name="Liu S.-L."/>
            <person name="Chiang Y.-R."/>
            <person name="Yoon H.S."/>
            <person name="Fu H.-Y."/>
        </authorList>
    </citation>
    <scope>NUCLEOTIDE SEQUENCE [LARGE SCALE GENOMIC DNA]</scope>
    <source>
        <strain evidence="1 2">THAL066</strain>
    </source>
</reference>
<evidence type="ECO:0000313" key="1">
    <source>
        <dbReference type="EMBL" id="KAF6004071.1"/>
    </source>
</evidence>
<evidence type="ECO:0000313" key="2">
    <source>
        <dbReference type="Proteomes" id="UP000530660"/>
    </source>
</evidence>
<comment type="caution">
    <text evidence="1">The sequence shown here is derived from an EMBL/GenBank/DDBJ whole genome shotgun (WGS) entry which is preliminary data.</text>
</comment>
<sequence length="231" mass="25166">MKSSSAPSSLVECAVYSLVAIVDALDEDDPSAALLDDSLYALLQQICERFLFDDVSPLPEQVTVNVGQLNMIHTGQLEEEKCSIAIIQLAARLGMVDLIARALGLKPPPASADATWFVSSTTAYRFNLRLAATEALFALAAQHPHDKFASDERRTGRLATRHNAAAAARATARLLTAQVEALYTAHRRRSGLCPLPYLMRMYVEYILFQAGQSAKQGDTPARQVVADLSDF</sequence>
<protein>
    <submittedName>
        <fullName evidence="1">Uncharacterized protein</fullName>
    </submittedName>
</protein>